<protein>
    <submittedName>
        <fullName evidence="3">Uncharacterized protein</fullName>
    </submittedName>
</protein>
<evidence type="ECO:0000313" key="3">
    <source>
        <dbReference type="EMBL" id="TNM96721.1"/>
    </source>
</evidence>
<evidence type="ECO:0000256" key="2">
    <source>
        <dbReference type="SAM" id="MobiDB-lite"/>
    </source>
</evidence>
<gene>
    <name evidence="3" type="ORF">fugu_014877</name>
</gene>
<feature type="compositionally biased region" description="Basic and acidic residues" evidence="2">
    <location>
        <begin position="158"/>
        <end position="167"/>
    </location>
</feature>
<feature type="compositionally biased region" description="Polar residues" evidence="2">
    <location>
        <begin position="168"/>
        <end position="188"/>
    </location>
</feature>
<organism evidence="3 4">
    <name type="scientific">Takifugu bimaculatus</name>
    <dbReference type="NCBI Taxonomy" id="433685"/>
    <lineage>
        <taxon>Eukaryota</taxon>
        <taxon>Metazoa</taxon>
        <taxon>Chordata</taxon>
        <taxon>Craniata</taxon>
        <taxon>Vertebrata</taxon>
        <taxon>Euteleostomi</taxon>
        <taxon>Actinopterygii</taxon>
        <taxon>Neopterygii</taxon>
        <taxon>Teleostei</taxon>
        <taxon>Neoteleostei</taxon>
        <taxon>Acanthomorphata</taxon>
        <taxon>Eupercaria</taxon>
        <taxon>Tetraodontiformes</taxon>
        <taxon>Tetradontoidea</taxon>
        <taxon>Tetraodontidae</taxon>
        <taxon>Takifugu</taxon>
    </lineage>
</organism>
<dbReference type="GO" id="GO:0045944">
    <property type="term" value="P:positive regulation of transcription by RNA polymerase II"/>
    <property type="evidence" value="ECO:0007669"/>
    <property type="project" value="TreeGrafter"/>
</dbReference>
<evidence type="ECO:0000256" key="1">
    <source>
        <dbReference type="SAM" id="Coils"/>
    </source>
</evidence>
<evidence type="ECO:0000313" key="4">
    <source>
        <dbReference type="Proteomes" id="UP000516260"/>
    </source>
</evidence>
<dbReference type="GO" id="GO:0005634">
    <property type="term" value="C:nucleus"/>
    <property type="evidence" value="ECO:0007669"/>
    <property type="project" value="TreeGrafter"/>
</dbReference>
<dbReference type="Proteomes" id="UP000516260">
    <property type="component" value="Chromosome 16"/>
</dbReference>
<dbReference type="EMBL" id="SWLE01000008">
    <property type="protein sequence ID" value="TNM96721.1"/>
    <property type="molecule type" value="Genomic_DNA"/>
</dbReference>
<dbReference type="GO" id="GO:0051145">
    <property type="term" value="P:smooth muscle cell differentiation"/>
    <property type="evidence" value="ECO:0007669"/>
    <property type="project" value="TreeGrafter"/>
</dbReference>
<dbReference type="AlphaFoldDB" id="A0A4Z2BX15"/>
<feature type="coiled-coil region" evidence="1">
    <location>
        <begin position="2"/>
        <end position="29"/>
    </location>
</feature>
<dbReference type="GO" id="GO:0003713">
    <property type="term" value="F:transcription coactivator activity"/>
    <property type="evidence" value="ECO:0007669"/>
    <property type="project" value="TreeGrafter"/>
</dbReference>
<dbReference type="InterPro" id="IPR043451">
    <property type="entry name" value="Myocardin-like"/>
</dbReference>
<feature type="region of interest" description="Disordered" evidence="2">
    <location>
        <begin position="114"/>
        <end position="188"/>
    </location>
</feature>
<feature type="compositionally biased region" description="Basic and acidic residues" evidence="2">
    <location>
        <begin position="259"/>
        <end position="269"/>
    </location>
</feature>
<sequence length="438" mass="48259">MLQEKDQQIEKLTRKLMQKEQLVEMLRLQLEIRTHGGARVHVKVKQEPPDSCSGPPSLIHLPSPAFPPTAETVAINQDAIKEEEVVSRTSPGLLPCAQMEHTWQVSQQQMIQQRLRPQGCEAQKEEWGPQPRGPMLGNLHSHSAQRRKGSDTLELEQEVPRLDRDVTEQQQRPAHLGQQQQRPDASQQTPQVYQICLYPLEVLKNKPTPTLVTSGNDSLIGPSGRHSTDNMLEDDATAQIMLQRLQSSAGRHGNNLAEPRQKAAEHEGDSVEVVLQSGEWPTSKPATDPLDYLNPTSSRVAPPPSPLQHAPSPLTPPCLCLTPTTSERQTGVETKEEGRCPGGCLEDFLESTAGENLLGAEPDGLLSLIDDLHSQMCAHPSSRDASSTESEEEHELDLTVEGVRCNKNSTLGPLVPPPPSSVFSTDFLDNFDLQTLMV</sequence>
<keyword evidence="4" id="KW-1185">Reference proteome</keyword>
<feature type="region of interest" description="Disordered" evidence="2">
    <location>
        <begin position="248"/>
        <end position="311"/>
    </location>
</feature>
<keyword evidence="1" id="KW-0175">Coiled coil</keyword>
<proteinExistence type="predicted"/>
<name>A0A4Z2BX15_9TELE</name>
<comment type="caution">
    <text evidence="3">The sequence shown here is derived from an EMBL/GenBank/DDBJ whole genome shotgun (WGS) entry which is preliminary data.</text>
</comment>
<accession>A0A4Z2BX15</accession>
<dbReference type="PANTHER" id="PTHR22793:SF6">
    <property type="entry name" value="MYOCARDIN-RELATED TRANSCRIPTION FACTOR A"/>
    <property type="match status" value="1"/>
</dbReference>
<dbReference type="PANTHER" id="PTHR22793">
    <property type="entry name" value="MYOCARDIN-RELATED TRANSCRIPTION FACTOR-RELATED"/>
    <property type="match status" value="1"/>
</dbReference>
<reference evidence="3 4" key="1">
    <citation type="submission" date="2019-04" db="EMBL/GenBank/DDBJ databases">
        <title>The sequence and de novo assembly of Takifugu bimaculatus genome using PacBio and Hi-C technologies.</title>
        <authorList>
            <person name="Xu P."/>
            <person name="Liu B."/>
            <person name="Zhou Z."/>
        </authorList>
    </citation>
    <scope>NUCLEOTIDE SEQUENCE [LARGE SCALE GENOMIC DNA]</scope>
    <source>
        <strain evidence="3">TB-2018</strain>
        <tissue evidence="3">Muscle</tissue>
    </source>
</reference>